<gene>
    <name evidence="1" type="ORF">CVLEPA_LOCUS9482</name>
</gene>
<name>A0ABP0FLD6_CLALP</name>
<comment type="caution">
    <text evidence="1">The sequence shown here is derived from an EMBL/GenBank/DDBJ whole genome shotgun (WGS) entry which is preliminary data.</text>
</comment>
<reference evidence="1 2" key="1">
    <citation type="submission" date="2024-02" db="EMBL/GenBank/DDBJ databases">
        <authorList>
            <person name="Daric V."/>
            <person name="Darras S."/>
        </authorList>
    </citation>
    <scope>NUCLEOTIDE SEQUENCE [LARGE SCALE GENOMIC DNA]</scope>
</reference>
<dbReference type="EMBL" id="CAWYQH010000057">
    <property type="protein sequence ID" value="CAK8679230.1"/>
    <property type="molecule type" value="Genomic_DNA"/>
</dbReference>
<sequence>MCSTKTTKNVLKIFCITIVSDQVVNVDNLATNLGQIDNVGTQTQQYLLFQVSIPNTMNYATKLEGKYQNQQNEPKR</sequence>
<dbReference type="Proteomes" id="UP001642483">
    <property type="component" value="Unassembled WGS sequence"/>
</dbReference>
<organism evidence="1 2">
    <name type="scientific">Clavelina lepadiformis</name>
    <name type="common">Light-bulb sea squirt</name>
    <name type="synonym">Ascidia lepadiformis</name>
    <dbReference type="NCBI Taxonomy" id="159417"/>
    <lineage>
        <taxon>Eukaryota</taxon>
        <taxon>Metazoa</taxon>
        <taxon>Chordata</taxon>
        <taxon>Tunicata</taxon>
        <taxon>Ascidiacea</taxon>
        <taxon>Aplousobranchia</taxon>
        <taxon>Clavelinidae</taxon>
        <taxon>Clavelina</taxon>
    </lineage>
</organism>
<keyword evidence="2" id="KW-1185">Reference proteome</keyword>
<proteinExistence type="predicted"/>
<accession>A0ABP0FLD6</accession>
<evidence type="ECO:0000313" key="2">
    <source>
        <dbReference type="Proteomes" id="UP001642483"/>
    </source>
</evidence>
<protein>
    <submittedName>
        <fullName evidence="1">Uncharacterized protein</fullName>
    </submittedName>
</protein>
<evidence type="ECO:0000313" key="1">
    <source>
        <dbReference type="EMBL" id="CAK8679230.1"/>
    </source>
</evidence>